<reference evidence="2" key="1">
    <citation type="submission" date="2023-10" db="EMBL/GenBank/DDBJ databases">
        <authorList>
            <person name="Chen Y."/>
            <person name="Shah S."/>
            <person name="Dougan E. K."/>
            <person name="Thang M."/>
            <person name="Chan C."/>
        </authorList>
    </citation>
    <scope>NUCLEOTIDE SEQUENCE [LARGE SCALE GENOMIC DNA]</scope>
</reference>
<sequence>PLGSERRPHCSSQLAVCGRRRGGCRRSAPAGCLRGGRPLWRPASQRQRESSLLGATAARRAARSRARAALKAALAPLVPARAAPGLVGRGRAARPAWQFAVDGGRVPGSERRRRNAARHAPRVPPGGIARACAEGIAWEAAGPRPGLGGGGFCAEEPPSQPQVGPAA</sequence>
<evidence type="ECO:0000313" key="2">
    <source>
        <dbReference type="EMBL" id="CAK0820058.1"/>
    </source>
</evidence>
<feature type="region of interest" description="Disordered" evidence="1">
    <location>
        <begin position="104"/>
        <end position="128"/>
    </location>
</feature>
<feature type="non-terminal residue" evidence="2">
    <location>
        <position position="1"/>
    </location>
</feature>
<gene>
    <name evidence="2" type="ORF">PCOR1329_LOCUS21872</name>
</gene>
<accession>A0ABN9RLM6</accession>
<comment type="caution">
    <text evidence="2">The sequence shown here is derived from an EMBL/GenBank/DDBJ whole genome shotgun (WGS) entry which is preliminary data.</text>
</comment>
<feature type="region of interest" description="Disordered" evidence="1">
    <location>
        <begin position="146"/>
        <end position="167"/>
    </location>
</feature>
<feature type="region of interest" description="Disordered" evidence="1">
    <location>
        <begin position="25"/>
        <end position="58"/>
    </location>
</feature>
<keyword evidence="3" id="KW-1185">Reference proteome</keyword>
<evidence type="ECO:0000313" key="3">
    <source>
        <dbReference type="Proteomes" id="UP001189429"/>
    </source>
</evidence>
<dbReference type="EMBL" id="CAUYUJ010007236">
    <property type="protein sequence ID" value="CAK0820058.1"/>
    <property type="molecule type" value="Genomic_DNA"/>
</dbReference>
<organism evidence="2 3">
    <name type="scientific">Prorocentrum cordatum</name>
    <dbReference type="NCBI Taxonomy" id="2364126"/>
    <lineage>
        <taxon>Eukaryota</taxon>
        <taxon>Sar</taxon>
        <taxon>Alveolata</taxon>
        <taxon>Dinophyceae</taxon>
        <taxon>Prorocentrales</taxon>
        <taxon>Prorocentraceae</taxon>
        <taxon>Prorocentrum</taxon>
    </lineage>
</organism>
<dbReference type="Proteomes" id="UP001189429">
    <property type="component" value="Unassembled WGS sequence"/>
</dbReference>
<name>A0ABN9RLM6_9DINO</name>
<protein>
    <submittedName>
        <fullName evidence="2">Uncharacterized protein</fullName>
    </submittedName>
</protein>
<feature type="compositionally biased region" description="Basic residues" evidence="1">
    <location>
        <begin position="111"/>
        <end position="121"/>
    </location>
</feature>
<evidence type="ECO:0000256" key="1">
    <source>
        <dbReference type="SAM" id="MobiDB-lite"/>
    </source>
</evidence>
<proteinExistence type="predicted"/>